<feature type="domain" description="SSD" evidence="7">
    <location>
        <begin position="361"/>
        <end position="510"/>
    </location>
</feature>
<gene>
    <name evidence="8" type="ORF">UFOPK1413_00116</name>
</gene>
<dbReference type="InterPro" id="IPR004869">
    <property type="entry name" value="MMPL_dom"/>
</dbReference>
<feature type="transmembrane region" description="Helical" evidence="6">
    <location>
        <begin position="734"/>
        <end position="760"/>
    </location>
</feature>
<feature type="transmembrane region" description="Helical" evidence="6">
    <location>
        <begin position="549"/>
        <end position="567"/>
    </location>
</feature>
<evidence type="ECO:0000256" key="5">
    <source>
        <dbReference type="ARBA" id="ARBA00023136"/>
    </source>
</evidence>
<feature type="transmembrane region" description="Helical" evidence="6">
    <location>
        <begin position="772"/>
        <end position="791"/>
    </location>
</feature>
<dbReference type="InterPro" id="IPR050545">
    <property type="entry name" value="Mycobact_MmpL"/>
</dbReference>
<evidence type="ECO:0000256" key="6">
    <source>
        <dbReference type="SAM" id="Phobius"/>
    </source>
</evidence>
<name>A0A6J6AYU5_9ZZZZ</name>
<evidence type="ECO:0000313" key="8">
    <source>
        <dbReference type="EMBL" id="CAB4531263.1"/>
    </source>
</evidence>
<evidence type="ECO:0000256" key="1">
    <source>
        <dbReference type="ARBA" id="ARBA00004651"/>
    </source>
</evidence>
<dbReference type="InterPro" id="IPR000731">
    <property type="entry name" value="SSD"/>
</dbReference>
<feature type="transmembrane region" description="Helical" evidence="6">
    <location>
        <begin position="460"/>
        <end position="482"/>
    </location>
</feature>
<sequence length="908" mass="95674">MSQFLYRLGQFSARRAWLVIIGWIAVIGILGGVAATAGGTFSTAMTINGTDAQTTIETLEAKFSDASRGIGQVVFHKTDGLPFTDEEKENITAALVSVHELPAVDDTVDPFKTQKKLDSNARDVADAPAKFSDGQKKLDKGQAKIDKGLKDLAEARVDLADGRVELTAGQRKLDKGLSKILSAAAELQANKEGVEYLIALATDDGDPENLLPGLRYQLTLINDGLAQIAAGRQDIRDGQAEINAGWAGIFDGEQQANEGDKTLALAQRKLDRGQVKLDDARAEFASARIIMEGAAKFRVVSADNQTATGSVMFTTPISEVETFDKAAVVSALSGTATENIQVEFSQDLTRSLGGLLGPGEIVGLLVAAIVLFVMLGTLVAAGLPVLSAIVGVAISGASSVALAAVVESTTTTPILGVMLGLAVGIDYSLFILNRHRRQLKAGMPVAESIALANGTSGNSVTFAGLTVIIALAALNLTGIDFLGLMGSVGAAAIAIAVAVAVTFNPAVISLIGMRVLSTKERRALADKEMYDSKPSTTSSASVFATRRPLVSLFATLAVLGIAAIPLLDMRLGLPDGSSEPTDSTGYKSYHLTQDAFGEGVNATLLVVATSPVPITEDNELAFQAGATKLIMGVDNVESTVPGGFSDDRTIAIFRVIPAGGPNDVSTQNVVHEIRALDAEFHAALDSSVNVTGMAPINIDVSEKLSQALPIYLGTVIGLSLLILMLVFRSIWLPLIASAGFLFTVFATLGAVTAVFQWGWLGWLFDIHDPAPILSFLPTMLIGILFGLAMDYQLFLASGMREAFIHGKSATDSINYGLRLSRSVVTAAAIIMISVFGGFVFSHTTMIRPVGFGLAVGVLVDAFLVRLILVPAALKLLGPAAWWLPRWLDRILPDVDVEGAKLERSIAHH</sequence>
<evidence type="ECO:0000259" key="7">
    <source>
        <dbReference type="PROSITE" id="PS50156"/>
    </source>
</evidence>
<proteinExistence type="predicted"/>
<accession>A0A6J6AYU5</accession>
<feature type="transmembrane region" description="Helical" evidence="6">
    <location>
        <begin position="388"/>
        <end position="406"/>
    </location>
</feature>
<keyword evidence="4 6" id="KW-1133">Transmembrane helix</keyword>
<dbReference type="PANTHER" id="PTHR33406">
    <property type="entry name" value="MEMBRANE PROTEIN MJ1562-RELATED"/>
    <property type="match status" value="1"/>
</dbReference>
<dbReference type="Gene3D" id="1.20.1640.10">
    <property type="entry name" value="Multidrug efflux transporter AcrB transmembrane domain"/>
    <property type="match status" value="2"/>
</dbReference>
<evidence type="ECO:0000256" key="2">
    <source>
        <dbReference type="ARBA" id="ARBA00022475"/>
    </source>
</evidence>
<dbReference type="AlphaFoldDB" id="A0A6J6AYU5"/>
<organism evidence="8">
    <name type="scientific">freshwater metagenome</name>
    <dbReference type="NCBI Taxonomy" id="449393"/>
    <lineage>
        <taxon>unclassified sequences</taxon>
        <taxon>metagenomes</taxon>
        <taxon>ecological metagenomes</taxon>
    </lineage>
</organism>
<dbReference type="PANTHER" id="PTHR33406:SF13">
    <property type="entry name" value="MEMBRANE PROTEIN YDFJ"/>
    <property type="match status" value="1"/>
</dbReference>
<dbReference type="Pfam" id="PF03176">
    <property type="entry name" value="MMPL"/>
    <property type="match status" value="2"/>
</dbReference>
<feature type="transmembrane region" description="Helical" evidence="6">
    <location>
        <begin position="361"/>
        <end position="381"/>
    </location>
</feature>
<keyword evidence="5 6" id="KW-0472">Membrane</keyword>
<reference evidence="8" key="1">
    <citation type="submission" date="2020-05" db="EMBL/GenBank/DDBJ databases">
        <authorList>
            <person name="Chiriac C."/>
            <person name="Salcher M."/>
            <person name="Ghai R."/>
            <person name="Kavagutti S V."/>
        </authorList>
    </citation>
    <scope>NUCLEOTIDE SEQUENCE</scope>
</reference>
<dbReference type="EMBL" id="CAEZSG010000009">
    <property type="protein sequence ID" value="CAB4531263.1"/>
    <property type="molecule type" value="Genomic_DNA"/>
</dbReference>
<feature type="transmembrane region" description="Helical" evidence="6">
    <location>
        <begin position="708"/>
        <end position="727"/>
    </location>
</feature>
<evidence type="ECO:0000256" key="4">
    <source>
        <dbReference type="ARBA" id="ARBA00022989"/>
    </source>
</evidence>
<dbReference type="GO" id="GO:0005886">
    <property type="term" value="C:plasma membrane"/>
    <property type="evidence" value="ECO:0007669"/>
    <property type="project" value="UniProtKB-SubCell"/>
</dbReference>
<feature type="transmembrane region" description="Helical" evidence="6">
    <location>
        <begin position="412"/>
        <end position="432"/>
    </location>
</feature>
<dbReference type="PROSITE" id="PS50156">
    <property type="entry name" value="SSD"/>
    <property type="match status" value="1"/>
</dbReference>
<evidence type="ECO:0000256" key="3">
    <source>
        <dbReference type="ARBA" id="ARBA00022692"/>
    </source>
</evidence>
<protein>
    <submittedName>
        <fullName evidence="8">Unannotated protein</fullName>
    </submittedName>
</protein>
<feature type="transmembrane region" description="Helical" evidence="6">
    <location>
        <begin position="488"/>
        <end position="512"/>
    </location>
</feature>
<keyword evidence="2" id="KW-1003">Cell membrane</keyword>
<keyword evidence="3 6" id="KW-0812">Transmembrane</keyword>
<dbReference type="SUPFAM" id="SSF82866">
    <property type="entry name" value="Multidrug efflux transporter AcrB transmembrane domain"/>
    <property type="match status" value="2"/>
</dbReference>
<feature type="transmembrane region" description="Helical" evidence="6">
    <location>
        <begin position="823"/>
        <end position="843"/>
    </location>
</feature>
<feature type="transmembrane region" description="Helical" evidence="6">
    <location>
        <begin position="16"/>
        <end position="37"/>
    </location>
</feature>
<comment type="subcellular location">
    <subcellularLocation>
        <location evidence="1">Cell membrane</location>
        <topology evidence="1">Multi-pass membrane protein</topology>
    </subcellularLocation>
</comment>